<dbReference type="RefSeq" id="XP_041425669.1">
    <property type="nucleotide sequence ID" value="XM_041569735.1"/>
</dbReference>
<evidence type="ECO:0000256" key="2">
    <source>
        <dbReference type="ARBA" id="ARBA00022525"/>
    </source>
</evidence>
<dbReference type="InterPro" id="IPR045860">
    <property type="entry name" value="Snake_toxin-like_sf"/>
</dbReference>
<evidence type="ECO:0000313" key="4">
    <source>
        <dbReference type="Proteomes" id="UP000186698"/>
    </source>
</evidence>
<dbReference type="Proteomes" id="UP000186698">
    <property type="component" value="Chromosome 7L"/>
</dbReference>
<gene>
    <name evidence="5" type="primary">LOC108696947</name>
</gene>
<proteinExistence type="predicted"/>
<comment type="subcellular location">
    <subcellularLocation>
        <location evidence="1">Secreted</location>
    </subcellularLocation>
</comment>
<feature type="domain" description="UPAR/Ly6" evidence="3">
    <location>
        <begin position="20"/>
        <end position="101"/>
    </location>
</feature>
<evidence type="ECO:0000259" key="3">
    <source>
        <dbReference type="Pfam" id="PF00021"/>
    </source>
</evidence>
<dbReference type="PANTHER" id="PTHR20914">
    <property type="entry name" value="LY6/PLAUR DOMAIN-CONTAINING PROTEIN 8"/>
    <property type="match status" value="1"/>
</dbReference>
<sequence>MRSLLRFIYILCVVAATGYSLSCQTCISSSDSPCQGTSETCQRDDVCRTLYILATAAGITVKEVKTISCAPRKGCDRHGSFRNDIAHVKLGTSCCDTDDCTPPKPTLPVNNPQLNGVICNTCTTITSNMCYSEDTMKCTGDEYMCASYYAQMSGGNETIKVAANGCATKSFCDFGRNSPHFEKDEFSIKFRVTCTNDKHQEL</sequence>
<protein>
    <submittedName>
        <fullName evidence="5">Phospholipase A2 inhibitor and Ly6/PLAUR domain-containing protein</fullName>
    </submittedName>
</protein>
<accession>A0A1L8FPT1</accession>
<dbReference type="GeneID" id="108696947"/>
<dbReference type="KEGG" id="xla:108696947"/>
<organism evidence="4 5">
    <name type="scientific">Xenopus laevis</name>
    <name type="common">African clawed frog</name>
    <dbReference type="NCBI Taxonomy" id="8355"/>
    <lineage>
        <taxon>Eukaryota</taxon>
        <taxon>Metazoa</taxon>
        <taxon>Chordata</taxon>
        <taxon>Craniata</taxon>
        <taxon>Vertebrata</taxon>
        <taxon>Euteleostomi</taxon>
        <taxon>Amphibia</taxon>
        <taxon>Batrachia</taxon>
        <taxon>Anura</taxon>
        <taxon>Pipoidea</taxon>
        <taxon>Pipidae</taxon>
        <taxon>Xenopodinae</taxon>
        <taxon>Xenopus</taxon>
        <taxon>Xenopus</taxon>
    </lineage>
</organism>
<dbReference type="InterPro" id="IPR050918">
    <property type="entry name" value="CNF-like_PLA2_Inhibitor"/>
</dbReference>
<dbReference type="OMA" id="CNTCTTI"/>
<dbReference type="GO" id="GO:0005576">
    <property type="term" value="C:extracellular region"/>
    <property type="evidence" value="ECO:0007669"/>
    <property type="project" value="UniProtKB-SubCell"/>
</dbReference>
<dbReference type="GO" id="GO:0019834">
    <property type="term" value="F:phospholipase A2 inhibitor activity"/>
    <property type="evidence" value="ECO:0007669"/>
    <property type="project" value="UniProtKB-KW"/>
</dbReference>
<feature type="domain" description="UPAR/Ly6" evidence="3">
    <location>
        <begin position="116"/>
        <end position="195"/>
    </location>
</feature>
<dbReference type="Gene3D" id="2.10.60.10">
    <property type="entry name" value="CD59"/>
    <property type="match status" value="2"/>
</dbReference>
<keyword evidence="5" id="KW-0593">Phospholipase A2 inhibitor</keyword>
<evidence type="ECO:0000313" key="5">
    <source>
        <dbReference type="RefSeq" id="XP_041425669.1"/>
    </source>
</evidence>
<dbReference type="Bgee" id="108696947">
    <property type="expression patterns" value="Expressed in muscle tissue and 19 other cell types or tissues"/>
</dbReference>
<dbReference type="CDD" id="cd23572">
    <property type="entry name" value="TFP_LU_ECD_PINLYP_rpt2"/>
    <property type="match status" value="1"/>
</dbReference>
<name>A0A1L8FPT1_XENLA</name>
<reference evidence="5" key="1">
    <citation type="submission" date="2025-08" db="UniProtKB">
        <authorList>
            <consortium name="RefSeq"/>
        </authorList>
    </citation>
    <scope>IDENTIFICATION</scope>
    <source>
        <strain evidence="5">J_2021</strain>
        <tissue evidence="5">Erythrocytes</tissue>
    </source>
</reference>
<dbReference type="PaxDb" id="8355-A0A1L8FPT1"/>
<dbReference type="Pfam" id="PF00021">
    <property type="entry name" value="UPAR_LY6"/>
    <property type="match status" value="2"/>
</dbReference>
<dbReference type="OrthoDB" id="9907178at2759"/>
<evidence type="ECO:0000256" key="1">
    <source>
        <dbReference type="ARBA" id="ARBA00004613"/>
    </source>
</evidence>
<dbReference type="InterPro" id="IPR016054">
    <property type="entry name" value="LY6_UPA_recep-like"/>
</dbReference>
<keyword evidence="2" id="KW-0964">Secreted</keyword>
<dbReference type="PANTHER" id="PTHR20914:SF35">
    <property type="entry name" value="PHOSPHOLIPASE A2 INHIBITOR 25 KDA SUBUNIT ISOFORM X1"/>
    <property type="match status" value="1"/>
</dbReference>
<dbReference type="AlphaFoldDB" id="A0A1L8FPT1"/>
<keyword evidence="4" id="KW-1185">Reference proteome</keyword>
<dbReference type="SUPFAM" id="SSF57302">
    <property type="entry name" value="Snake toxin-like"/>
    <property type="match status" value="2"/>
</dbReference>